<keyword evidence="4" id="KW-1185">Reference proteome</keyword>
<sequence>MLKYLTNFIFEMLNKVPKIANHFPSIKNCSIKIADAEIVGDVLAIFMDHFNIVNEFFNEFWGWGGGDEADEMGLRILKLNMT</sequence>
<evidence type="ECO:0000256" key="1">
    <source>
        <dbReference type="ARBA" id="ARBA00022679"/>
    </source>
</evidence>
<evidence type="ECO:0000313" key="3">
    <source>
        <dbReference type="EMBL" id="OZC10045.1"/>
    </source>
</evidence>
<organism evidence="3 4">
    <name type="scientific">Onchocerca flexuosa</name>
    <dbReference type="NCBI Taxonomy" id="387005"/>
    <lineage>
        <taxon>Eukaryota</taxon>
        <taxon>Metazoa</taxon>
        <taxon>Ecdysozoa</taxon>
        <taxon>Nematoda</taxon>
        <taxon>Chromadorea</taxon>
        <taxon>Rhabditida</taxon>
        <taxon>Spirurina</taxon>
        <taxon>Spiruromorpha</taxon>
        <taxon>Filarioidea</taxon>
        <taxon>Onchocercidae</taxon>
        <taxon>Onchocerca</taxon>
    </lineage>
</organism>
<gene>
    <name evidence="3" type="ORF">X798_02893</name>
</gene>
<accession>A0A238BZ24</accession>
<dbReference type="Gene3D" id="3.90.550.10">
    <property type="entry name" value="Spore Coat Polysaccharide Biosynthesis Protein SpsA, Chain A"/>
    <property type="match status" value="1"/>
</dbReference>
<dbReference type="AlphaFoldDB" id="A0A238BZ24"/>
<dbReference type="GO" id="GO:0016740">
    <property type="term" value="F:transferase activity"/>
    <property type="evidence" value="ECO:0007669"/>
    <property type="project" value="UniProtKB-KW"/>
</dbReference>
<name>A0A238BZ24_9BILA</name>
<protein>
    <recommendedName>
        <fullName evidence="2">Galactosyltransferase C-terminal domain-containing protein</fullName>
    </recommendedName>
</protein>
<dbReference type="InterPro" id="IPR029044">
    <property type="entry name" value="Nucleotide-diphossugar_trans"/>
</dbReference>
<feature type="domain" description="Galactosyltransferase C-terminal" evidence="2">
    <location>
        <begin position="26"/>
        <end position="81"/>
    </location>
</feature>
<dbReference type="InterPro" id="IPR027791">
    <property type="entry name" value="Galactosyl_T_C"/>
</dbReference>
<evidence type="ECO:0000259" key="2">
    <source>
        <dbReference type="Pfam" id="PF02709"/>
    </source>
</evidence>
<dbReference type="EMBL" id="KZ269989">
    <property type="protein sequence ID" value="OZC10045.1"/>
    <property type="molecule type" value="Genomic_DNA"/>
</dbReference>
<keyword evidence="1" id="KW-0808">Transferase</keyword>
<reference evidence="3 4" key="1">
    <citation type="submission" date="2015-12" db="EMBL/GenBank/DDBJ databases">
        <title>Draft genome of the nematode, Onchocerca flexuosa.</title>
        <authorList>
            <person name="Mitreva M."/>
        </authorList>
    </citation>
    <scope>NUCLEOTIDE SEQUENCE [LARGE SCALE GENOMIC DNA]</scope>
    <source>
        <strain evidence="3">Red Deer</strain>
    </source>
</reference>
<dbReference type="Pfam" id="PF02709">
    <property type="entry name" value="Glyco_transf_7C"/>
    <property type="match status" value="1"/>
</dbReference>
<dbReference type="Proteomes" id="UP000242913">
    <property type="component" value="Unassembled WGS sequence"/>
</dbReference>
<evidence type="ECO:0000313" key="4">
    <source>
        <dbReference type="Proteomes" id="UP000242913"/>
    </source>
</evidence>
<proteinExistence type="predicted"/>